<name>A0A8J2RYC4_9CRUS</name>
<proteinExistence type="predicted"/>
<protein>
    <submittedName>
        <fullName evidence="2">Uncharacterized protein</fullName>
    </submittedName>
</protein>
<evidence type="ECO:0000256" key="1">
    <source>
        <dbReference type="SAM" id="MobiDB-lite"/>
    </source>
</evidence>
<dbReference type="EMBL" id="CAKKLH010000276">
    <property type="protein sequence ID" value="CAH0107505.1"/>
    <property type="molecule type" value="Genomic_DNA"/>
</dbReference>
<feature type="region of interest" description="Disordered" evidence="1">
    <location>
        <begin position="1"/>
        <end position="58"/>
    </location>
</feature>
<feature type="compositionally biased region" description="Polar residues" evidence="1">
    <location>
        <begin position="7"/>
        <end position="23"/>
    </location>
</feature>
<organism evidence="2 3">
    <name type="scientific">Daphnia galeata</name>
    <dbReference type="NCBI Taxonomy" id="27404"/>
    <lineage>
        <taxon>Eukaryota</taxon>
        <taxon>Metazoa</taxon>
        <taxon>Ecdysozoa</taxon>
        <taxon>Arthropoda</taxon>
        <taxon>Crustacea</taxon>
        <taxon>Branchiopoda</taxon>
        <taxon>Diplostraca</taxon>
        <taxon>Cladocera</taxon>
        <taxon>Anomopoda</taxon>
        <taxon>Daphniidae</taxon>
        <taxon>Daphnia</taxon>
    </lineage>
</organism>
<dbReference type="AlphaFoldDB" id="A0A8J2RYC4"/>
<reference evidence="2" key="1">
    <citation type="submission" date="2021-11" db="EMBL/GenBank/DDBJ databases">
        <authorList>
            <person name="Schell T."/>
        </authorList>
    </citation>
    <scope>NUCLEOTIDE SEQUENCE</scope>
    <source>
        <strain evidence="2">M5</strain>
    </source>
</reference>
<dbReference type="InterPro" id="IPR011989">
    <property type="entry name" value="ARM-like"/>
</dbReference>
<evidence type="ECO:0000313" key="2">
    <source>
        <dbReference type="EMBL" id="CAH0107505.1"/>
    </source>
</evidence>
<dbReference type="OrthoDB" id="5954824at2759"/>
<accession>A0A8J2RYC4</accession>
<dbReference type="PANTHER" id="PTHR21207:SF2">
    <property type="entry name" value="PARKIN COREGULATED GENE PROTEIN"/>
    <property type="match status" value="1"/>
</dbReference>
<dbReference type="Gene3D" id="1.25.10.10">
    <property type="entry name" value="Leucine-rich Repeat Variant"/>
    <property type="match status" value="1"/>
</dbReference>
<dbReference type="InterPro" id="IPR016024">
    <property type="entry name" value="ARM-type_fold"/>
</dbReference>
<feature type="compositionally biased region" description="Low complexity" evidence="1">
    <location>
        <begin position="24"/>
        <end position="35"/>
    </location>
</feature>
<dbReference type="GO" id="GO:0051879">
    <property type="term" value="F:Hsp90 protein binding"/>
    <property type="evidence" value="ECO:0007669"/>
    <property type="project" value="TreeGrafter"/>
</dbReference>
<gene>
    <name evidence="2" type="ORF">DGAL_LOCUS10808</name>
</gene>
<dbReference type="GO" id="GO:0030544">
    <property type="term" value="F:Hsp70 protein binding"/>
    <property type="evidence" value="ECO:0007669"/>
    <property type="project" value="TreeGrafter"/>
</dbReference>
<dbReference type="Pfam" id="PF10274">
    <property type="entry name" value="ParcG"/>
    <property type="match status" value="1"/>
</dbReference>
<sequence length="276" mass="31016">MFDRNDGQSLTMRQAGQEQYQQESGGSSRSSSGSDGRSGRRGQPHQIRSARQSNSATVVPAFTIRSASQGRVQPPKRVNVFAERPSPSLAFRRIYQRGDLPVCIVHESRLYRLGWKVELDTLDYEHYLPLFLDGLCETQHPHEFLARKGAEDLITRAPDRVTPLLPVIIPPLRRALNTRNPRVICSTLKIIQLIATCSKESGRAFLPYYKSLLPILNLFKSVNLNQGDGIDYSQQKNSNLGDLIQETLEMLEKSGGSAAFVLIKNMVPTYESCVWK</sequence>
<dbReference type="Proteomes" id="UP000789390">
    <property type="component" value="Unassembled WGS sequence"/>
</dbReference>
<dbReference type="SUPFAM" id="SSF48371">
    <property type="entry name" value="ARM repeat"/>
    <property type="match status" value="1"/>
</dbReference>
<evidence type="ECO:0000313" key="3">
    <source>
        <dbReference type="Proteomes" id="UP000789390"/>
    </source>
</evidence>
<dbReference type="PANTHER" id="PTHR21207">
    <property type="entry name" value="PARKIN COREGULATED GENE PROTEIN PARK2 COREGULATED"/>
    <property type="match status" value="1"/>
</dbReference>
<dbReference type="InterPro" id="IPR019399">
    <property type="entry name" value="Parkin_co-regulated_protein"/>
</dbReference>
<keyword evidence="3" id="KW-1185">Reference proteome</keyword>
<comment type="caution">
    <text evidence="2">The sequence shown here is derived from an EMBL/GenBank/DDBJ whole genome shotgun (WGS) entry which is preliminary data.</text>
</comment>